<evidence type="ECO:0000259" key="3">
    <source>
        <dbReference type="Pfam" id="PF13359"/>
    </source>
</evidence>
<dbReference type="EMBL" id="HADY01009271">
    <property type="protein sequence ID" value="SBP47756.1"/>
    <property type="molecule type" value="Transcribed_RNA"/>
</dbReference>
<reference evidence="5" key="1">
    <citation type="submission" date="2016-05" db="EMBL/GenBank/DDBJ databases">
        <authorList>
            <person name="Lavstsen T."/>
            <person name="Jespersen J.S."/>
        </authorList>
    </citation>
    <scope>NUCLEOTIDE SEQUENCE</scope>
    <source>
        <tissue evidence="5">Brain</tissue>
    </source>
</reference>
<proteinExistence type="predicted"/>
<name>A0A1A7ZZR2_NOTFU</name>
<dbReference type="InterPro" id="IPR027806">
    <property type="entry name" value="HARBI1_dom"/>
</dbReference>
<feature type="non-terminal residue" evidence="5">
    <location>
        <position position="1"/>
    </location>
</feature>
<feature type="domain" description="Transposase Helix-turn-helix" evidence="4">
    <location>
        <begin position="316"/>
        <end position="366"/>
    </location>
</feature>
<reference evidence="5" key="2">
    <citation type="submission" date="2016-06" db="EMBL/GenBank/DDBJ databases">
        <title>The genome of a short-lived fish provides insights into sex chromosome evolution and the genetic control of aging.</title>
        <authorList>
            <person name="Reichwald K."/>
            <person name="Felder M."/>
            <person name="Petzold A."/>
            <person name="Koch P."/>
            <person name="Groth M."/>
            <person name="Platzer M."/>
        </authorList>
    </citation>
    <scope>NUCLEOTIDE SEQUENCE</scope>
    <source>
        <tissue evidence="5">Brain</tissue>
    </source>
</reference>
<evidence type="ECO:0000256" key="2">
    <source>
        <dbReference type="ARBA" id="ARBA00022723"/>
    </source>
</evidence>
<accession>A0A1A7ZZR2</accession>
<organism evidence="5">
    <name type="scientific">Nothobranchius furzeri</name>
    <name type="common">Turquoise killifish</name>
    <dbReference type="NCBI Taxonomy" id="105023"/>
    <lineage>
        <taxon>Eukaryota</taxon>
        <taxon>Metazoa</taxon>
        <taxon>Chordata</taxon>
        <taxon>Craniata</taxon>
        <taxon>Vertebrata</taxon>
        <taxon>Euteleostomi</taxon>
        <taxon>Actinopterygii</taxon>
        <taxon>Neopterygii</taxon>
        <taxon>Teleostei</taxon>
        <taxon>Neoteleostei</taxon>
        <taxon>Acanthomorphata</taxon>
        <taxon>Ovalentaria</taxon>
        <taxon>Atherinomorphae</taxon>
        <taxon>Cyprinodontiformes</taxon>
        <taxon>Nothobranchiidae</taxon>
        <taxon>Nothobranchius</taxon>
    </lineage>
</organism>
<gene>
    <name evidence="5" type="primary">BX537277.1</name>
</gene>
<dbReference type="GO" id="GO:0046872">
    <property type="term" value="F:metal ion binding"/>
    <property type="evidence" value="ECO:0007669"/>
    <property type="project" value="UniProtKB-KW"/>
</dbReference>
<evidence type="ECO:0000256" key="1">
    <source>
        <dbReference type="ARBA" id="ARBA00001968"/>
    </source>
</evidence>
<protein>
    <recommendedName>
        <fullName evidence="6">DDE Tnp4 domain-containing protein</fullName>
    </recommendedName>
</protein>
<evidence type="ECO:0000259" key="4">
    <source>
        <dbReference type="Pfam" id="PF13613"/>
    </source>
</evidence>
<evidence type="ECO:0000313" key="5">
    <source>
        <dbReference type="EMBL" id="SBP47756.1"/>
    </source>
</evidence>
<sequence length="575" mass="64355">FCHVTIQVMSLCYKNIAVTFSKHSTFPSHLGKINRHELFTIFTFITILDSLILTVEDRGFCLPLNPRTWICLVVAAASRTVTVVHTTRRERKWTTESNFIASRSGENITCGGAHKETPDGVDSCSEKERSDFQLHSSIKEGKPAEETLETHPDWVPSLHLGHNEVKANNIERFLRQERRQDVKVPTTTQNVGTWAPLVAKCKTKDEQEGVPHTVEVVLSDDEEQMNQEDIGLLRTIDDESTEDVMSDQRRHDEIRNLLEEHKHLENEFAELKLAEQYLKDDEKVKYYTGLPNFSTFQVLLHNVMPFLPFLPHGEAKLSHFQMVLLTFMRLKLGLPMEHISGLFGLQPATANAAFEDTISVLYACLASLVSWPDRERLGSSMPQQFMETFEGVFTVIVECFDVSIETPSDVEATLRLKYLIGISPQGVISFVSSGLTGCMSDREIAQSCGLLDYLLVGDIVLAGRGFDVEKSVGMMCAEVKMLTNGRHHLLPKTAEETKRVSHLKPQIQKVIGVVCNTYKILSSDIPVRMIESCEGESVTFLDKVVTVCCAVTNMCLKMGSVPAGGEFLSSLSTHG</sequence>
<comment type="cofactor">
    <cofactor evidence="1">
        <name>a divalent metal cation</name>
        <dbReference type="ChEBI" id="CHEBI:60240"/>
    </cofactor>
</comment>
<keyword evidence="2" id="KW-0479">Metal-binding</keyword>
<dbReference type="Pfam" id="PF13359">
    <property type="entry name" value="DDE_Tnp_4"/>
    <property type="match status" value="1"/>
</dbReference>
<dbReference type="Pfam" id="PF13613">
    <property type="entry name" value="HTH_Tnp_4"/>
    <property type="match status" value="1"/>
</dbReference>
<dbReference type="InterPro" id="IPR027805">
    <property type="entry name" value="Transposase_HTH_dom"/>
</dbReference>
<dbReference type="PANTHER" id="PTHR23080">
    <property type="entry name" value="THAP DOMAIN PROTEIN"/>
    <property type="match status" value="1"/>
</dbReference>
<dbReference type="AlphaFoldDB" id="A0A1A7ZZR2"/>
<evidence type="ECO:0008006" key="6">
    <source>
        <dbReference type="Google" id="ProtNLM"/>
    </source>
</evidence>
<feature type="domain" description="DDE Tnp4" evidence="3">
    <location>
        <begin position="415"/>
        <end position="553"/>
    </location>
</feature>
<dbReference type="PANTHER" id="PTHR23080:SF144">
    <property type="entry name" value="SPINDLE AND KINETOCHORE ASSOCIATED COMPLEX SUBUNIT 3"/>
    <property type="match status" value="1"/>
</dbReference>